<dbReference type="InterPro" id="IPR008271">
    <property type="entry name" value="Ser/Thr_kinase_AS"/>
</dbReference>
<dbReference type="EMBL" id="KV423996">
    <property type="protein sequence ID" value="KZT55353.1"/>
    <property type="molecule type" value="Genomic_DNA"/>
</dbReference>
<dbReference type="SUPFAM" id="SSF56112">
    <property type="entry name" value="Protein kinase-like (PK-like)"/>
    <property type="match status" value="1"/>
</dbReference>
<evidence type="ECO:0000313" key="7">
    <source>
        <dbReference type="EMBL" id="KZT55353.1"/>
    </source>
</evidence>
<organism evidence="7 8">
    <name type="scientific">Calocera cornea HHB12733</name>
    <dbReference type="NCBI Taxonomy" id="1353952"/>
    <lineage>
        <taxon>Eukaryota</taxon>
        <taxon>Fungi</taxon>
        <taxon>Dikarya</taxon>
        <taxon>Basidiomycota</taxon>
        <taxon>Agaricomycotina</taxon>
        <taxon>Dacrymycetes</taxon>
        <taxon>Dacrymycetales</taxon>
        <taxon>Dacrymycetaceae</taxon>
        <taxon>Calocera</taxon>
    </lineage>
</organism>
<dbReference type="PANTHER" id="PTHR44329:SF288">
    <property type="entry name" value="MITOGEN-ACTIVATED PROTEIN KINASE KINASE KINASE 20"/>
    <property type="match status" value="1"/>
</dbReference>
<evidence type="ECO:0000256" key="4">
    <source>
        <dbReference type="ARBA" id="ARBA00022840"/>
    </source>
</evidence>
<feature type="transmembrane region" description="Helical" evidence="5">
    <location>
        <begin position="6"/>
        <end position="27"/>
    </location>
</feature>
<dbReference type="Proteomes" id="UP000076842">
    <property type="component" value="Unassembled WGS sequence"/>
</dbReference>
<dbReference type="Pfam" id="PF00069">
    <property type="entry name" value="Pkinase"/>
    <property type="match status" value="1"/>
</dbReference>
<dbReference type="InterPro" id="IPR011009">
    <property type="entry name" value="Kinase-like_dom_sf"/>
</dbReference>
<keyword evidence="8" id="KW-1185">Reference proteome</keyword>
<dbReference type="STRING" id="1353952.A0A165EQV5"/>
<dbReference type="GO" id="GO:0005524">
    <property type="term" value="F:ATP binding"/>
    <property type="evidence" value="ECO:0007669"/>
    <property type="project" value="UniProtKB-KW"/>
</dbReference>
<keyword evidence="2" id="KW-0547">Nucleotide-binding</keyword>
<evidence type="ECO:0000256" key="2">
    <source>
        <dbReference type="ARBA" id="ARBA00022741"/>
    </source>
</evidence>
<keyword evidence="4" id="KW-0067">ATP-binding</keyword>
<dbReference type="InterPro" id="IPR051681">
    <property type="entry name" value="Ser/Thr_Kinases-Pseudokinases"/>
</dbReference>
<dbReference type="Gene3D" id="1.10.510.10">
    <property type="entry name" value="Transferase(Phosphotransferase) domain 1"/>
    <property type="match status" value="1"/>
</dbReference>
<dbReference type="PROSITE" id="PS00108">
    <property type="entry name" value="PROTEIN_KINASE_ST"/>
    <property type="match status" value="1"/>
</dbReference>
<feature type="domain" description="Protein kinase" evidence="6">
    <location>
        <begin position="113"/>
        <end position="409"/>
    </location>
</feature>
<dbReference type="GO" id="GO:0004674">
    <property type="term" value="F:protein serine/threonine kinase activity"/>
    <property type="evidence" value="ECO:0007669"/>
    <property type="project" value="TreeGrafter"/>
</dbReference>
<proteinExistence type="predicted"/>
<evidence type="ECO:0000256" key="3">
    <source>
        <dbReference type="ARBA" id="ARBA00022777"/>
    </source>
</evidence>
<gene>
    <name evidence="7" type="ORF">CALCODRAFT_556460</name>
</gene>
<reference evidence="7 8" key="1">
    <citation type="journal article" date="2016" name="Mol. Biol. Evol.">
        <title>Comparative Genomics of Early-Diverging Mushroom-Forming Fungi Provides Insights into the Origins of Lignocellulose Decay Capabilities.</title>
        <authorList>
            <person name="Nagy L.G."/>
            <person name="Riley R."/>
            <person name="Tritt A."/>
            <person name="Adam C."/>
            <person name="Daum C."/>
            <person name="Floudas D."/>
            <person name="Sun H."/>
            <person name="Yadav J.S."/>
            <person name="Pangilinan J."/>
            <person name="Larsson K.H."/>
            <person name="Matsuura K."/>
            <person name="Barry K."/>
            <person name="Labutti K."/>
            <person name="Kuo R."/>
            <person name="Ohm R.A."/>
            <person name="Bhattacharya S.S."/>
            <person name="Shirouzu T."/>
            <person name="Yoshinaga Y."/>
            <person name="Martin F.M."/>
            <person name="Grigoriev I.V."/>
            <person name="Hibbett D.S."/>
        </authorList>
    </citation>
    <scope>NUCLEOTIDE SEQUENCE [LARGE SCALE GENOMIC DNA]</scope>
    <source>
        <strain evidence="7 8">HHB12733</strain>
    </source>
</reference>
<dbReference type="InParanoid" id="A0A165EQV5"/>
<dbReference type="SMART" id="SM00220">
    <property type="entry name" value="S_TKc"/>
    <property type="match status" value="1"/>
</dbReference>
<evidence type="ECO:0000256" key="1">
    <source>
        <dbReference type="ARBA" id="ARBA00022679"/>
    </source>
</evidence>
<dbReference type="OrthoDB" id="4062651at2759"/>
<evidence type="ECO:0000313" key="8">
    <source>
        <dbReference type="Proteomes" id="UP000076842"/>
    </source>
</evidence>
<keyword evidence="5" id="KW-0472">Membrane</keyword>
<dbReference type="InterPro" id="IPR000719">
    <property type="entry name" value="Prot_kinase_dom"/>
</dbReference>
<sequence length="409" mass="45619">MWEKTCHFHLFFWVVFYISTPVPVYVISPLRYQLRHRVKPGQRCEYPSPEVACTSTSMATNFPCIPCGLRLLRLIGISDQSQLGCTNTWELGPLLDKLFPPGSEVMATRLVYKGRLRPDMGGAAGLIHEGILDAQLAVAMKVPSTPPATYAGTELGASRTERYRDEWQRLTLANTSSLLRRQLFVREAWIWKKLNHENIVPFLGIANFDKVVKHDPYRSSCPTGTIALVSQWMEGGIVTDYMQQHPDVSLTPLILDIVAGLTYLHAHDIVHADLKPNNILVDLAVSSQRARACLTDFGLSYGEVDDDSISESTPTSYGGNPHYIAFERILSGQVPYPSIRTNGGLLDELLSKRNPPQPAYGVNDAAWALMEQAWRNPNERPSLHEIDCFFREGKHIPGRVVGGNAHSVA</sequence>
<accession>A0A165EQV5</accession>
<keyword evidence="5" id="KW-1133">Transmembrane helix</keyword>
<evidence type="ECO:0000256" key="5">
    <source>
        <dbReference type="SAM" id="Phobius"/>
    </source>
</evidence>
<keyword evidence="3 7" id="KW-0418">Kinase</keyword>
<dbReference type="PANTHER" id="PTHR44329">
    <property type="entry name" value="SERINE/THREONINE-PROTEIN KINASE TNNI3K-RELATED"/>
    <property type="match status" value="1"/>
</dbReference>
<keyword evidence="1" id="KW-0808">Transferase</keyword>
<dbReference type="PROSITE" id="PS50011">
    <property type="entry name" value="PROTEIN_KINASE_DOM"/>
    <property type="match status" value="1"/>
</dbReference>
<keyword evidence="5" id="KW-0812">Transmembrane</keyword>
<protein>
    <submittedName>
        <fullName evidence="7">Kinase-like protein</fullName>
    </submittedName>
</protein>
<evidence type="ECO:0000259" key="6">
    <source>
        <dbReference type="PROSITE" id="PS50011"/>
    </source>
</evidence>
<name>A0A165EQV5_9BASI</name>
<dbReference type="AlphaFoldDB" id="A0A165EQV5"/>